<dbReference type="InterPro" id="IPR020846">
    <property type="entry name" value="MFS_dom"/>
</dbReference>
<keyword evidence="4 8" id="KW-1133">Transmembrane helix</keyword>
<dbReference type="Proteomes" id="UP000649617">
    <property type="component" value="Unassembled WGS sequence"/>
</dbReference>
<evidence type="ECO:0000313" key="11">
    <source>
        <dbReference type="Proteomes" id="UP000649617"/>
    </source>
</evidence>
<dbReference type="OrthoDB" id="6770063at2759"/>
<evidence type="ECO:0000256" key="8">
    <source>
        <dbReference type="SAM" id="Phobius"/>
    </source>
</evidence>
<dbReference type="InterPro" id="IPR036259">
    <property type="entry name" value="MFS_trans_sf"/>
</dbReference>
<feature type="compositionally biased region" description="Acidic residues" evidence="7">
    <location>
        <begin position="219"/>
        <end position="232"/>
    </location>
</feature>
<keyword evidence="11" id="KW-1185">Reference proteome</keyword>
<feature type="transmembrane region" description="Helical" evidence="8">
    <location>
        <begin position="91"/>
        <end position="111"/>
    </location>
</feature>
<evidence type="ECO:0000259" key="9">
    <source>
        <dbReference type="PROSITE" id="PS50850"/>
    </source>
</evidence>
<gene>
    <name evidence="10" type="primary">SPNS1</name>
    <name evidence="10" type="ORF">SPIL2461_LOCUS17648</name>
</gene>
<feature type="transmembrane region" description="Helical" evidence="8">
    <location>
        <begin position="354"/>
        <end position="381"/>
    </location>
</feature>
<evidence type="ECO:0000256" key="5">
    <source>
        <dbReference type="ARBA" id="ARBA00023136"/>
    </source>
</evidence>
<feature type="transmembrane region" description="Helical" evidence="8">
    <location>
        <begin position="150"/>
        <end position="172"/>
    </location>
</feature>
<proteinExistence type="inferred from homology"/>
<feature type="transmembrane region" description="Helical" evidence="8">
    <location>
        <begin position="321"/>
        <end position="348"/>
    </location>
</feature>
<dbReference type="GO" id="GO:0022857">
    <property type="term" value="F:transmembrane transporter activity"/>
    <property type="evidence" value="ECO:0007669"/>
    <property type="project" value="InterPro"/>
</dbReference>
<feature type="transmembrane region" description="Helical" evidence="8">
    <location>
        <begin position="289"/>
        <end position="309"/>
    </location>
</feature>
<protein>
    <submittedName>
        <fullName evidence="10">SPNS1 protein</fullName>
    </submittedName>
</protein>
<keyword evidence="3 8" id="KW-0812">Transmembrane</keyword>
<comment type="similarity">
    <text evidence="6">Belongs to the major facilitator superfamily. Spinster (TC 2.A.1.49) family.</text>
</comment>
<evidence type="ECO:0000256" key="6">
    <source>
        <dbReference type="ARBA" id="ARBA00024338"/>
    </source>
</evidence>
<feature type="transmembrane region" description="Helical" evidence="8">
    <location>
        <begin position="248"/>
        <end position="269"/>
    </location>
</feature>
<evidence type="ECO:0000256" key="1">
    <source>
        <dbReference type="ARBA" id="ARBA00004141"/>
    </source>
</evidence>
<dbReference type="PANTHER" id="PTHR23505">
    <property type="entry name" value="SPINSTER"/>
    <property type="match status" value="1"/>
</dbReference>
<evidence type="ECO:0000256" key="7">
    <source>
        <dbReference type="SAM" id="MobiDB-lite"/>
    </source>
</evidence>
<feature type="region of interest" description="Disordered" evidence="7">
    <location>
        <begin position="209"/>
        <end position="234"/>
    </location>
</feature>
<dbReference type="PROSITE" id="PS50850">
    <property type="entry name" value="MFS"/>
    <property type="match status" value="1"/>
</dbReference>
<feature type="transmembrane region" description="Helical" evidence="8">
    <location>
        <begin position="178"/>
        <end position="199"/>
    </location>
</feature>
<dbReference type="InterPro" id="IPR044770">
    <property type="entry name" value="MFS_spinster-like"/>
</dbReference>
<dbReference type="GO" id="GO:0016020">
    <property type="term" value="C:membrane"/>
    <property type="evidence" value="ECO:0007669"/>
    <property type="project" value="UniProtKB-SubCell"/>
</dbReference>
<feature type="transmembrane region" description="Helical" evidence="8">
    <location>
        <begin position="425"/>
        <end position="444"/>
    </location>
</feature>
<accession>A0A812W2R2</accession>
<evidence type="ECO:0000313" key="10">
    <source>
        <dbReference type="EMBL" id="CAE7656391.1"/>
    </source>
</evidence>
<dbReference type="SUPFAM" id="SSF103473">
    <property type="entry name" value="MFS general substrate transporter"/>
    <property type="match status" value="1"/>
</dbReference>
<feature type="domain" description="Major facilitator superfamily (MFS) profile" evidence="9">
    <location>
        <begin position="24"/>
        <end position="448"/>
    </location>
</feature>
<keyword evidence="2" id="KW-0813">Transport</keyword>
<dbReference type="EMBL" id="CAJNIZ010043282">
    <property type="protein sequence ID" value="CAE7656391.1"/>
    <property type="molecule type" value="Genomic_DNA"/>
</dbReference>
<reference evidence="10" key="1">
    <citation type="submission" date="2021-02" db="EMBL/GenBank/DDBJ databases">
        <authorList>
            <person name="Dougan E. K."/>
            <person name="Rhodes N."/>
            <person name="Thang M."/>
            <person name="Chan C."/>
        </authorList>
    </citation>
    <scope>NUCLEOTIDE SEQUENCE</scope>
</reference>
<evidence type="ECO:0000256" key="3">
    <source>
        <dbReference type="ARBA" id="ARBA00022692"/>
    </source>
</evidence>
<sequence>MACGILKPQVRGRPGERQPGSRQALFTLSCINALNMADRYVPASVKPQIQAELGLDDWQSALPAMAMTGVFTVASLIFGILADRECMDRRLLLASGIAFWSFATALGGFAQNLEQLVLFRALVGVGEASFATVASPMITDFYPVAQRNRAFTIFGLSAPVGAALGFGIGSILGQNLGWRWSFYVCGFPGILVATSVLFLNSPPMGINDECEDPLHSDEDSVDEEESDSEEESSLPRRRTCAFLHEGRVLLSNPFFLAATIGSVAISFAVGGLTEWYPSFLVRYTDLSQAVSGLVLSVSCVASGFGGAILGSKVADSAARRLPWLGSSAYFIVPAAFMLPGSALIAAAVNVSDPTALVVSLVIGQTCFFTYMAPIAALSMSVIPVHSRARGSSLQILLCHALGDVISPPIIGHISDTANLKLGLQVTWVAVLVAGLSWLAGYACLPRPPMEILPKQRKDNGAIGWVLRRGMSSVCGCTSADESSS</sequence>
<feature type="transmembrane region" description="Helical" evidence="8">
    <location>
        <begin position="61"/>
        <end position="82"/>
    </location>
</feature>
<comment type="caution">
    <text evidence="10">The sequence shown here is derived from an EMBL/GenBank/DDBJ whole genome shotgun (WGS) entry which is preliminary data.</text>
</comment>
<comment type="subcellular location">
    <subcellularLocation>
        <location evidence="1">Membrane</location>
        <topology evidence="1">Multi-pass membrane protein</topology>
    </subcellularLocation>
</comment>
<dbReference type="InterPro" id="IPR011701">
    <property type="entry name" value="MFS"/>
</dbReference>
<evidence type="ECO:0000256" key="4">
    <source>
        <dbReference type="ARBA" id="ARBA00022989"/>
    </source>
</evidence>
<dbReference type="PANTHER" id="PTHR23505:SF79">
    <property type="entry name" value="PROTEIN SPINSTER"/>
    <property type="match status" value="1"/>
</dbReference>
<dbReference type="CDD" id="cd17328">
    <property type="entry name" value="MFS_spinster_like"/>
    <property type="match status" value="1"/>
</dbReference>
<dbReference type="Pfam" id="PF07690">
    <property type="entry name" value="MFS_1"/>
    <property type="match status" value="1"/>
</dbReference>
<evidence type="ECO:0000256" key="2">
    <source>
        <dbReference type="ARBA" id="ARBA00022448"/>
    </source>
</evidence>
<name>A0A812W2R2_SYMPI</name>
<organism evidence="10 11">
    <name type="scientific">Symbiodinium pilosum</name>
    <name type="common">Dinoflagellate</name>
    <dbReference type="NCBI Taxonomy" id="2952"/>
    <lineage>
        <taxon>Eukaryota</taxon>
        <taxon>Sar</taxon>
        <taxon>Alveolata</taxon>
        <taxon>Dinophyceae</taxon>
        <taxon>Suessiales</taxon>
        <taxon>Symbiodiniaceae</taxon>
        <taxon>Symbiodinium</taxon>
    </lineage>
</organism>
<dbReference type="AlphaFoldDB" id="A0A812W2R2"/>
<dbReference type="Gene3D" id="1.20.1250.20">
    <property type="entry name" value="MFS general substrate transporter like domains"/>
    <property type="match status" value="1"/>
</dbReference>
<keyword evidence="5 8" id="KW-0472">Membrane</keyword>